<organism evidence="8 9">
    <name type="scientific">Marinobacterium aestuarii</name>
    <dbReference type="NCBI Taxonomy" id="1821621"/>
    <lineage>
        <taxon>Bacteria</taxon>
        <taxon>Pseudomonadati</taxon>
        <taxon>Pseudomonadota</taxon>
        <taxon>Gammaproteobacteria</taxon>
        <taxon>Oceanospirillales</taxon>
        <taxon>Oceanospirillaceae</taxon>
        <taxon>Marinobacterium</taxon>
    </lineage>
</organism>
<dbReference type="PANTHER" id="PTHR46663:SF2">
    <property type="entry name" value="GGDEF DOMAIN-CONTAINING PROTEIN"/>
    <property type="match status" value="1"/>
</dbReference>
<evidence type="ECO:0000256" key="1">
    <source>
        <dbReference type="ARBA" id="ARBA00004370"/>
    </source>
</evidence>
<dbReference type="SMART" id="SM01079">
    <property type="entry name" value="CHASE"/>
    <property type="match status" value="1"/>
</dbReference>
<feature type="transmembrane region" description="Helical" evidence="5">
    <location>
        <begin position="267"/>
        <end position="287"/>
    </location>
</feature>
<dbReference type="Proteomes" id="UP000078070">
    <property type="component" value="Chromosome"/>
</dbReference>
<accession>A0A1A9EXC1</accession>
<sequence length="462" mass="50516">MIIRRAREAFGGLLLPYIGVLVVVLSGILGTEYVARLAAERDRESVQLETQIQLSELRAWLESEINSVLYLTRGLTAYIVARPDATPAELAVVAPYIVRGSDHIRNIGLAPDNVVRFVYPLTGNEAALGLDYTQDPKQWPTIQRAIEHGDMLVSGPLPLVQGGSGLIARSPIFIDEGKDSRYWGMVSIVIDMNSLLGAAGLNDNPRGIALRGTDGQGARGEQFFGPSAVFENRAVLTQPVNFRHSQWEIAVVPDYRLQGHSGMRVRGLLYGLLLAIVALLVQLIRVFCRARHQASVDSLTGLPNRRILLERANQLIAQTRRNDSGFALCYVDLNGFKPVNDRYGHHAGDQVLQETALRLRHALRAVDTVARTGGDEFVLLLPGIESAANVDAVLQKLSVALRVPVRYKGQSIVVGASMGWALYAREADSLDALMALADSRMYEMKENLRAVARSAQVGTAVP</sequence>
<feature type="domain" description="CHASE" evidence="6">
    <location>
        <begin position="114"/>
        <end position="203"/>
    </location>
</feature>
<evidence type="ECO:0000313" key="9">
    <source>
        <dbReference type="Proteomes" id="UP000078070"/>
    </source>
</evidence>
<dbReference type="PANTHER" id="PTHR46663">
    <property type="entry name" value="DIGUANYLATE CYCLASE DGCT-RELATED"/>
    <property type="match status" value="1"/>
</dbReference>
<dbReference type="PROSITE" id="PS50887">
    <property type="entry name" value="GGDEF"/>
    <property type="match status" value="1"/>
</dbReference>
<dbReference type="InterPro" id="IPR029787">
    <property type="entry name" value="Nucleotide_cyclase"/>
</dbReference>
<dbReference type="GO" id="GO:0007165">
    <property type="term" value="P:signal transduction"/>
    <property type="evidence" value="ECO:0007669"/>
    <property type="project" value="UniProtKB-ARBA"/>
</dbReference>
<dbReference type="KEGG" id="mars:A8C75_06515"/>
<dbReference type="CDD" id="cd01949">
    <property type="entry name" value="GGDEF"/>
    <property type="match status" value="1"/>
</dbReference>
<dbReference type="STRING" id="1821621.A8C75_06515"/>
<protein>
    <recommendedName>
        <fullName evidence="10">Diguanylate cyclase</fullName>
    </recommendedName>
</protein>
<keyword evidence="9" id="KW-1185">Reference proteome</keyword>
<reference evidence="8 9" key="2">
    <citation type="journal article" date="2018" name="Int. J. Syst. Evol. Microbiol.">
        <title>Marinobacterium aestuarii sp. nov., a benzene-degrading marine bacterium isolated from estuary sediment.</title>
        <authorList>
            <person name="Bae S.S."/>
            <person name="Jung J."/>
            <person name="Chung D."/>
            <person name="Baek K."/>
        </authorList>
    </citation>
    <scope>NUCLEOTIDE SEQUENCE [LARGE SCALE GENOMIC DNA]</scope>
    <source>
        <strain evidence="8 9">ST58-10</strain>
    </source>
</reference>
<dbReference type="Gene3D" id="3.30.70.270">
    <property type="match status" value="1"/>
</dbReference>
<dbReference type="Pfam" id="PF03924">
    <property type="entry name" value="CHASE"/>
    <property type="match status" value="1"/>
</dbReference>
<dbReference type="OrthoDB" id="9812260at2"/>
<reference evidence="9" key="1">
    <citation type="submission" date="2016-05" db="EMBL/GenBank/DDBJ databases">
        <authorList>
            <person name="Baek K."/>
            <person name="Yang S.-J."/>
        </authorList>
    </citation>
    <scope>NUCLEOTIDE SEQUENCE [LARGE SCALE GENOMIC DNA]</scope>
    <source>
        <strain evidence="9">ST58-10</strain>
    </source>
</reference>
<dbReference type="SUPFAM" id="SSF55073">
    <property type="entry name" value="Nucleotide cyclase"/>
    <property type="match status" value="1"/>
</dbReference>
<dbReference type="Gene3D" id="3.30.450.350">
    <property type="entry name" value="CHASE domain"/>
    <property type="match status" value="1"/>
</dbReference>
<feature type="transmembrane region" description="Helical" evidence="5">
    <location>
        <begin position="14"/>
        <end position="35"/>
    </location>
</feature>
<evidence type="ECO:0000256" key="4">
    <source>
        <dbReference type="ARBA" id="ARBA00023136"/>
    </source>
</evidence>
<gene>
    <name evidence="8" type="ORF">A8C75_06515</name>
</gene>
<evidence type="ECO:0008006" key="10">
    <source>
        <dbReference type="Google" id="ProtNLM"/>
    </source>
</evidence>
<dbReference type="EMBL" id="CP015839">
    <property type="protein sequence ID" value="ANG62179.1"/>
    <property type="molecule type" value="Genomic_DNA"/>
</dbReference>
<dbReference type="GO" id="GO:0016020">
    <property type="term" value="C:membrane"/>
    <property type="evidence" value="ECO:0007669"/>
    <property type="project" value="UniProtKB-SubCell"/>
</dbReference>
<evidence type="ECO:0000256" key="2">
    <source>
        <dbReference type="ARBA" id="ARBA00022692"/>
    </source>
</evidence>
<dbReference type="SMART" id="SM00267">
    <property type="entry name" value="GGDEF"/>
    <property type="match status" value="1"/>
</dbReference>
<evidence type="ECO:0000313" key="8">
    <source>
        <dbReference type="EMBL" id="ANG62179.1"/>
    </source>
</evidence>
<dbReference type="InterPro" id="IPR052163">
    <property type="entry name" value="DGC-Regulatory_Protein"/>
</dbReference>
<dbReference type="GO" id="GO:0003824">
    <property type="term" value="F:catalytic activity"/>
    <property type="evidence" value="ECO:0007669"/>
    <property type="project" value="UniProtKB-ARBA"/>
</dbReference>
<dbReference type="InterPro" id="IPR042240">
    <property type="entry name" value="CHASE_sf"/>
</dbReference>
<dbReference type="NCBIfam" id="TIGR00254">
    <property type="entry name" value="GGDEF"/>
    <property type="match status" value="1"/>
</dbReference>
<evidence type="ECO:0000259" key="6">
    <source>
        <dbReference type="PROSITE" id="PS50839"/>
    </source>
</evidence>
<keyword evidence="4 5" id="KW-0472">Membrane</keyword>
<dbReference type="AlphaFoldDB" id="A0A1A9EXC1"/>
<dbReference type="Pfam" id="PF00990">
    <property type="entry name" value="GGDEF"/>
    <property type="match status" value="1"/>
</dbReference>
<dbReference type="PROSITE" id="PS50839">
    <property type="entry name" value="CHASE"/>
    <property type="match status" value="1"/>
</dbReference>
<proteinExistence type="predicted"/>
<name>A0A1A9EXC1_9GAMM</name>
<evidence type="ECO:0000256" key="5">
    <source>
        <dbReference type="SAM" id="Phobius"/>
    </source>
</evidence>
<dbReference type="RefSeq" id="WP_067379703.1">
    <property type="nucleotide sequence ID" value="NZ_CP015839.1"/>
</dbReference>
<dbReference type="InterPro" id="IPR006189">
    <property type="entry name" value="CHASE_dom"/>
</dbReference>
<keyword evidence="2 5" id="KW-0812">Transmembrane</keyword>
<evidence type="ECO:0000259" key="7">
    <source>
        <dbReference type="PROSITE" id="PS50887"/>
    </source>
</evidence>
<comment type="subcellular location">
    <subcellularLocation>
        <location evidence="1">Membrane</location>
    </subcellularLocation>
</comment>
<feature type="domain" description="GGDEF" evidence="7">
    <location>
        <begin position="324"/>
        <end position="457"/>
    </location>
</feature>
<evidence type="ECO:0000256" key="3">
    <source>
        <dbReference type="ARBA" id="ARBA00022989"/>
    </source>
</evidence>
<dbReference type="InterPro" id="IPR000160">
    <property type="entry name" value="GGDEF_dom"/>
</dbReference>
<dbReference type="InterPro" id="IPR043128">
    <property type="entry name" value="Rev_trsase/Diguanyl_cyclase"/>
</dbReference>
<keyword evidence="3 5" id="KW-1133">Transmembrane helix</keyword>